<accession>X0UNC9</accession>
<feature type="region of interest" description="Disordered" evidence="1">
    <location>
        <begin position="1"/>
        <end position="40"/>
    </location>
</feature>
<organism evidence="2">
    <name type="scientific">marine sediment metagenome</name>
    <dbReference type="NCBI Taxonomy" id="412755"/>
    <lineage>
        <taxon>unclassified sequences</taxon>
        <taxon>metagenomes</taxon>
        <taxon>ecological metagenomes</taxon>
    </lineage>
</organism>
<protein>
    <submittedName>
        <fullName evidence="2">Uncharacterized protein</fullName>
    </submittedName>
</protein>
<sequence length="40" mass="4478">MAEAQQKQSGYYKKKAVAQGDMMRAATTGRARTRTRSSKK</sequence>
<reference evidence="2" key="1">
    <citation type="journal article" date="2014" name="Front. Microbiol.">
        <title>High frequency of phylogenetically diverse reductive dehalogenase-homologous genes in deep subseafloor sedimentary metagenomes.</title>
        <authorList>
            <person name="Kawai M."/>
            <person name="Futagami T."/>
            <person name="Toyoda A."/>
            <person name="Takaki Y."/>
            <person name="Nishi S."/>
            <person name="Hori S."/>
            <person name="Arai W."/>
            <person name="Tsubouchi T."/>
            <person name="Morono Y."/>
            <person name="Uchiyama I."/>
            <person name="Ito T."/>
            <person name="Fujiyama A."/>
            <person name="Inagaki F."/>
            <person name="Takami H."/>
        </authorList>
    </citation>
    <scope>NUCLEOTIDE SEQUENCE</scope>
    <source>
        <strain evidence="2">Expedition CK06-06</strain>
    </source>
</reference>
<evidence type="ECO:0000256" key="1">
    <source>
        <dbReference type="SAM" id="MobiDB-lite"/>
    </source>
</evidence>
<feature type="compositionally biased region" description="Basic residues" evidence="1">
    <location>
        <begin position="31"/>
        <end position="40"/>
    </location>
</feature>
<comment type="caution">
    <text evidence="2">The sequence shown here is derived from an EMBL/GenBank/DDBJ whole genome shotgun (WGS) entry which is preliminary data.</text>
</comment>
<name>X0UNC9_9ZZZZ</name>
<proteinExistence type="predicted"/>
<dbReference type="AlphaFoldDB" id="X0UNC9"/>
<gene>
    <name evidence="2" type="ORF">S01H1_44414</name>
</gene>
<dbReference type="EMBL" id="BARS01028331">
    <property type="protein sequence ID" value="GAG07180.1"/>
    <property type="molecule type" value="Genomic_DNA"/>
</dbReference>
<evidence type="ECO:0000313" key="2">
    <source>
        <dbReference type="EMBL" id="GAG07180.1"/>
    </source>
</evidence>